<protein>
    <recommendedName>
        <fullName evidence="3">Methylmalonic aciduria and homocystinuria type D protein, mitochondrial</fullName>
    </recommendedName>
</protein>
<name>A0A016V130_9BILA</name>
<dbReference type="PANTHER" id="PTHR13192:SF3">
    <property type="entry name" value="COBALAMIN TRAFFICKING PROTEIN CBLD"/>
    <property type="match status" value="1"/>
</dbReference>
<proteinExistence type="predicted"/>
<dbReference type="GO" id="GO:0009235">
    <property type="term" value="P:cobalamin metabolic process"/>
    <property type="evidence" value="ECO:0007669"/>
    <property type="project" value="InterPro"/>
</dbReference>
<comment type="caution">
    <text evidence="1">The sequence shown here is derived from an EMBL/GenBank/DDBJ whole genome shotgun (WGS) entry which is preliminary data.</text>
</comment>
<sequence>MKVTAVGPQMRAFTVRVRQFSAQPQFTHPSVVFVKEAAARQNSLLGPADKQFPLPGDVCHKVLLQEQPIVPRSVAPSVMDKNTHSVQEVLSSNRVDVDPNYAAQVQESVLEEAQANAGDWPVELTVQECPRLLKKDMKLLFPGMNFDNVNVSVMNITQKTENDMKAWSEEMEQEREMLTAAFISSATAIATTLRRCGYWADFIDPSSGRPYLGKFTNHTLFETDDAYKQMGFRIEDLGCCKVRHFFGLLHILSKNSQQAVVSLISDVDGAFNSGLQTDVDKGRHRGAAFLGRDRRAVHAGSGCLLLPAAENSRATPQQTTRASVRIPCVSAQEPRVAAPPLVYGSLESIVLQHVIWATNAFVGTLFTDAPADSQIVQDIVRKVNTDDVVVQHRE</sequence>
<dbReference type="InterPro" id="IPR019362">
    <property type="entry name" value="MMADHC"/>
</dbReference>
<gene>
    <name evidence="1" type="primary">Acey_s0021.g388</name>
    <name evidence="1" type="synonym">Acey-Y76A2B.5</name>
    <name evidence="1" type="ORF">Y032_0021g388</name>
</gene>
<dbReference type="EMBL" id="JARK01001357">
    <property type="protein sequence ID" value="EYC20717.1"/>
    <property type="molecule type" value="Genomic_DNA"/>
</dbReference>
<dbReference type="PANTHER" id="PTHR13192">
    <property type="entry name" value="MY011 PROTEIN"/>
    <property type="match status" value="1"/>
</dbReference>
<evidence type="ECO:0000313" key="2">
    <source>
        <dbReference type="Proteomes" id="UP000024635"/>
    </source>
</evidence>
<dbReference type="Proteomes" id="UP000024635">
    <property type="component" value="Unassembled WGS sequence"/>
</dbReference>
<dbReference type="Pfam" id="PF10229">
    <property type="entry name" value="MMADHC"/>
    <property type="match status" value="2"/>
</dbReference>
<accession>A0A016V130</accession>
<evidence type="ECO:0008006" key="3">
    <source>
        <dbReference type="Google" id="ProtNLM"/>
    </source>
</evidence>
<evidence type="ECO:0000313" key="1">
    <source>
        <dbReference type="EMBL" id="EYC20717.1"/>
    </source>
</evidence>
<dbReference type="OrthoDB" id="10263782at2759"/>
<organism evidence="1 2">
    <name type="scientific">Ancylostoma ceylanicum</name>
    <dbReference type="NCBI Taxonomy" id="53326"/>
    <lineage>
        <taxon>Eukaryota</taxon>
        <taxon>Metazoa</taxon>
        <taxon>Ecdysozoa</taxon>
        <taxon>Nematoda</taxon>
        <taxon>Chromadorea</taxon>
        <taxon>Rhabditida</taxon>
        <taxon>Rhabditina</taxon>
        <taxon>Rhabditomorpha</taxon>
        <taxon>Strongyloidea</taxon>
        <taxon>Ancylostomatidae</taxon>
        <taxon>Ancylostomatinae</taxon>
        <taxon>Ancylostoma</taxon>
    </lineage>
</organism>
<reference evidence="2" key="1">
    <citation type="journal article" date="2015" name="Nat. Genet.">
        <title>The genome and transcriptome of the zoonotic hookworm Ancylostoma ceylanicum identify infection-specific gene families.</title>
        <authorList>
            <person name="Schwarz E.M."/>
            <person name="Hu Y."/>
            <person name="Antoshechkin I."/>
            <person name="Miller M.M."/>
            <person name="Sternberg P.W."/>
            <person name="Aroian R.V."/>
        </authorList>
    </citation>
    <scope>NUCLEOTIDE SEQUENCE</scope>
    <source>
        <strain evidence="2">HY135</strain>
    </source>
</reference>
<keyword evidence="2" id="KW-1185">Reference proteome</keyword>
<dbReference type="GO" id="GO:0005739">
    <property type="term" value="C:mitochondrion"/>
    <property type="evidence" value="ECO:0007669"/>
    <property type="project" value="TreeGrafter"/>
</dbReference>
<dbReference type="STRING" id="53326.A0A016V130"/>
<dbReference type="AlphaFoldDB" id="A0A016V130"/>